<evidence type="ECO:0000256" key="6">
    <source>
        <dbReference type="ARBA" id="ARBA00022801"/>
    </source>
</evidence>
<accession>A0A4D6Y4I0</accession>
<dbReference type="PANTHER" id="PTHR33695:SF1">
    <property type="entry name" value="LIPOPROTEIN SIGNAL PEPTIDASE"/>
    <property type="match status" value="1"/>
</dbReference>
<keyword evidence="8 9" id="KW-0472">Membrane</keyword>
<evidence type="ECO:0000256" key="9">
    <source>
        <dbReference type="HAMAP-Rule" id="MF_00161"/>
    </source>
</evidence>
<organism evidence="11 12">
    <name type="scientific">Buchnera aphidicola</name>
    <name type="common">Muscaphis stroyani</name>
    <dbReference type="NCBI Taxonomy" id="1241869"/>
    <lineage>
        <taxon>Bacteria</taxon>
        <taxon>Pseudomonadati</taxon>
        <taxon>Pseudomonadota</taxon>
        <taxon>Gammaproteobacteria</taxon>
        <taxon>Enterobacterales</taxon>
        <taxon>Erwiniaceae</taxon>
        <taxon>Buchnera</taxon>
    </lineage>
</organism>
<evidence type="ECO:0000256" key="1">
    <source>
        <dbReference type="ARBA" id="ARBA00006139"/>
    </source>
</evidence>
<keyword evidence="4 9" id="KW-0812">Transmembrane</keyword>
<evidence type="ECO:0000256" key="2">
    <source>
        <dbReference type="ARBA" id="ARBA00022475"/>
    </source>
</evidence>
<feature type="transmembrane region" description="Helical" evidence="9">
    <location>
        <begin position="6"/>
        <end position="25"/>
    </location>
</feature>
<dbReference type="AlphaFoldDB" id="A0A4D6Y4I0"/>
<evidence type="ECO:0000256" key="8">
    <source>
        <dbReference type="ARBA" id="ARBA00023136"/>
    </source>
</evidence>
<evidence type="ECO:0000256" key="7">
    <source>
        <dbReference type="ARBA" id="ARBA00022989"/>
    </source>
</evidence>
<evidence type="ECO:0000313" key="11">
    <source>
        <dbReference type="EMBL" id="QCI24247.1"/>
    </source>
</evidence>
<dbReference type="RefSeq" id="WP_158343296.1">
    <property type="nucleotide sequence ID" value="NZ_CP034861.1"/>
</dbReference>
<dbReference type="NCBIfam" id="TIGR00077">
    <property type="entry name" value="lspA"/>
    <property type="match status" value="1"/>
</dbReference>
<evidence type="ECO:0000313" key="12">
    <source>
        <dbReference type="Proteomes" id="UP000298673"/>
    </source>
</evidence>
<comment type="catalytic activity">
    <reaction evidence="9">
        <text>Release of signal peptides from bacterial membrane prolipoproteins. Hydrolyzes -Xaa-Yaa-Zaa-|-(S,diacylglyceryl)Cys-, in which Xaa is hydrophobic (preferably Leu), and Yaa (Ala or Ser) and Zaa (Gly or Ala) have small, neutral side chains.</text>
        <dbReference type="EC" id="3.4.23.36"/>
    </reaction>
</comment>
<dbReference type="HAMAP" id="MF_00161">
    <property type="entry name" value="LspA"/>
    <property type="match status" value="1"/>
</dbReference>
<comment type="function">
    <text evidence="9">This protein specifically catalyzes the removal of signal peptides from prolipoproteins.</text>
</comment>
<dbReference type="GO" id="GO:0006508">
    <property type="term" value="P:proteolysis"/>
    <property type="evidence" value="ECO:0007669"/>
    <property type="project" value="UniProtKB-KW"/>
</dbReference>
<feature type="transmembrane region" description="Helical" evidence="9">
    <location>
        <begin position="62"/>
        <end position="83"/>
    </location>
</feature>
<dbReference type="EC" id="3.4.23.36" evidence="9"/>
<comment type="pathway">
    <text evidence="9">Protein modification; lipoprotein biosynthesis (signal peptide cleavage).</text>
</comment>
<evidence type="ECO:0000256" key="3">
    <source>
        <dbReference type="ARBA" id="ARBA00022670"/>
    </source>
</evidence>
<dbReference type="InterPro" id="IPR001872">
    <property type="entry name" value="Peptidase_A8"/>
</dbReference>
<sequence length="157" mass="18298">MKNKINSIYIIILIFSIDLFSKNWIINHLKIHEKKIISSILNIFYVKNYGAAFNMLSNQGGWQIWFLSFVSIISILIIIKIVVNTKNEYKNQIIPYTLIISGAIGNLSDRIFRGFVIDFIDLHIKNFHFPTFNIADFSIFIGAIVIGIRHYFFTNFD</sequence>
<name>A0A4D6Y4I0_9GAMM</name>
<feature type="transmembrane region" description="Helical" evidence="9">
    <location>
        <begin position="134"/>
        <end position="152"/>
    </location>
</feature>
<dbReference type="Pfam" id="PF01252">
    <property type="entry name" value="Peptidase_A8"/>
    <property type="match status" value="1"/>
</dbReference>
<keyword evidence="7 9" id="KW-1133">Transmembrane helix</keyword>
<comment type="subcellular location">
    <subcellularLocation>
        <location evidence="9">Cell membrane</location>
        <topology evidence="9">Multi-pass membrane protein</topology>
    </subcellularLocation>
</comment>
<feature type="active site" evidence="9">
    <location>
        <position position="118"/>
    </location>
</feature>
<keyword evidence="3 9" id="KW-0645">Protease</keyword>
<dbReference type="GO" id="GO:0004190">
    <property type="term" value="F:aspartic-type endopeptidase activity"/>
    <property type="evidence" value="ECO:0007669"/>
    <property type="project" value="UniProtKB-UniRule"/>
</dbReference>
<dbReference type="PANTHER" id="PTHR33695">
    <property type="entry name" value="LIPOPROTEIN SIGNAL PEPTIDASE"/>
    <property type="match status" value="1"/>
</dbReference>
<comment type="caution">
    <text evidence="9">Lacks conserved residue(s) required for the propagation of feature annotation.</text>
</comment>
<gene>
    <name evidence="9 11" type="primary">lspA</name>
    <name evidence="11" type="ORF">D9V75_00700</name>
</gene>
<evidence type="ECO:0000256" key="10">
    <source>
        <dbReference type="RuleBase" id="RU004181"/>
    </source>
</evidence>
<evidence type="ECO:0000256" key="5">
    <source>
        <dbReference type="ARBA" id="ARBA00022750"/>
    </source>
</evidence>
<dbReference type="OrthoDB" id="9810259at2"/>
<keyword evidence="6 9" id="KW-0378">Hydrolase</keyword>
<dbReference type="GO" id="GO:0005886">
    <property type="term" value="C:plasma membrane"/>
    <property type="evidence" value="ECO:0007669"/>
    <property type="project" value="UniProtKB-SubCell"/>
</dbReference>
<comment type="similarity">
    <text evidence="1 9 10">Belongs to the peptidase A8 family.</text>
</comment>
<evidence type="ECO:0000256" key="4">
    <source>
        <dbReference type="ARBA" id="ARBA00022692"/>
    </source>
</evidence>
<dbReference type="EMBL" id="CP034861">
    <property type="protein sequence ID" value="QCI24247.1"/>
    <property type="molecule type" value="Genomic_DNA"/>
</dbReference>
<dbReference type="PRINTS" id="PR00781">
    <property type="entry name" value="LIPOSIGPTASE"/>
</dbReference>
<keyword evidence="2 9" id="KW-1003">Cell membrane</keyword>
<proteinExistence type="inferred from homology"/>
<protein>
    <recommendedName>
        <fullName evidence="9">Lipoprotein signal peptidase</fullName>
        <ecNumber evidence="9">3.4.23.36</ecNumber>
    </recommendedName>
    <alternativeName>
        <fullName evidence="9">Prolipoprotein signal peptidase</fullName>
    </alternativeName>
    <alternativeName>
        <fullName evidence="9">Signal peptidase II</fullName>
        <shortName evidence="9">SPase II</shortName>
    </alternativeName>
</protein>
<keyword evidence="5 9" id="KW-0064">Aspartyl protease</keyword>
<feature type="active site" evidence="9">
    <location>
        <position position="136"/>
    </location>
</feature>
<dbReference type="Proteomes" id="UP000298673">
    <property type="component" value="Chromosome"/>
</dbReference>
<dbReference type="UniPathway" id="UPA00665"/>
<reference evidence="11 12" key="2">
    <citation type="submission" date="2019-05" db="EMBL/GenBank/DDBJ databases">
        <title>Genome evolution of the obligate endosymbiont Buchnera aphidicola.</title>
        <authorList>
            <person name="Moran N.A."/>
        </authorList>
    </citation>
    <scope>NUCLEOTIDE SEQUENCE [LARGE SCALE GENOMIC DNA]</scope>
    <source>
        <strain evidence="11 12">Mst</strain>
    </source>
</reference>
<reference evidence="11 12" key="1">
    <citation type="submission" date="2018-12" db="EMBL/GenBank/DDBJ databases">
        <authorList>
            <person name="Chong R.A."/>
        </authorList>
    </citation>
    <scope>NUCLEOTIDE SEQUENCE [LARGE SCALE GENOMIC DNA]</scope>
    <source>
        <strain evidence="11 12">Mst</strain>
    </source>
</reference>